<dbReference type="Pfam" id="PF17963">
    <property type="entry name" value="Big_9"/>
    <property type="match status" value="6"/>
</dbReference>
<gene>
    <name evidence="3" type="ORF">DAY19_11720</name>
</gene>
<feature type="domain" description="PKD" evidence="2">
    <location>
        <begin position="2300"/>
        <end position="2372"/>
    </location>
</feature>
<feature type="chain" id="PRO_5047153250" evidence="1">
    <location>
        <begin position="20"/>
        <end position="2502"/>
    </location>
</feature>
<feature type="signal peptide" evidence="1">
    <location>
        <begin position="1"/>
        <end position="19"/>
    </location>
</feature>
<accession>A0ABY0ICI2</accession>
<dbReference type="SUPFAM" id="SSF49299">
    <property type="entry name" value="PKD domain"/>
    <property type="match status" value="1"/>
</dbReference>
<evidence type="ECO:0000259" key="2">
    <source>
        <dbReference type="PROSITE" id="PS50093"/>
    </source>
</evidence>
<proteinExistence type="predicted"/>
<dbReference type="PROSITE" id="PS50093">
    <property type="entry name" value="PKD"/>
    <property type="match status" value="1"/>
</dbReference>
<dbReference type="Gene3D" id="2.60.40.3440">
    <property type="match status" value="4"/>
</dbReference>
<keyword evidence="4" id="KW-1185">Reference proteome</keyword>
<keyword evidence="1" id="KW-0732">Signal</keyword>
<evidence type="ECO:0000313" key="3">
    <source>
        <dbReference type="EMBL" id="RZF20646.1"/>
    </source>
</evidence>
<reference evidence="4" key="1">
    <citation type="journal article" date="2019" name="Int. J. Syst. Evol. Microbiol.">
        <title>Halobacteriovorax valvorus sp. nov., a novel prokaryotic predator isolated from coastal seawater of China.</title>
        <authorList>
            <person name="Chen M.-X."/>
        </authorList>
    </citation>
    <scope>NUCLEOTIDE SEQUENCE [LARGE SCALE GENOMIC DNA]</scope>
    <source>
        <strain evidence="4">BL9</strain>
    </source>
</reference>
<evidence type="ECO:0000256" key="1">
    <source>
        <dbReference type="SAM" id="SignalP"/>
    </source>
</evidence>
<comment type="caution">
    <text evidence="3">The sequence shown here is derived from an EMBL/GenBank/DDBJ whole genome shotgun (WGS) entry which is preliminary data.</text>
</comment>
<dbReference type="Proteomes" id="UP000443582">
    <property type="component" value="Unassembled WGS sequence"/>
</dbReference>
<dbReference type="NCBIfam" id="NF012211">
    <property type="entry name" value="tand_rpt_95"/>
    <property type="match status" value="3"/>
</dbReference>
<dbReference type="RefSeq" id="WP_115362676.1">
    <property type="nucleotide sequence ID" value="NZ_QDKL01000003.1"/>
</dbReference>
<dbReference type="EMBL" id="QDKL01000003">
    <property type="protein sequence ID" value="RZF20646.1"/>
    <property type="molecule type" value="Genomic_DNA"/>
</dbReference>
<dbReference type="InterPro" id="IPR035986">
    <property type="entry name" value="PKD_dom_sf"/>
</dbReference>
<sequence>MFKFLLMLLTVVYANTSFAMPTIDIQDHYSVVAGDLVTITNNHDVTDDYDWTIVSAPKESQKSIEVIENNSIRFLADRVGQYTFLVKVTNSIGEVSKKVFNIAARLPQGNIVYGPNDYLIKQECVGASSKTKSCNSTFVDFDVLNPNASHKMIIENNSVNYAQISLNGSQITNSYDFSGEESILVKNIDVLQSNNLEVLLGGRLNDSLTITVVEYSSIPDSNTPPTLAVNDLTYYGDSGASAVVAVSDNENHEVTLEVLSQPVNGVVTIENNQKIIFRPYSGVYINSSFVLGARDNGEPSKQTSTLVDINFSNGNRAPELDYSVDVSHGEIVSGEVVINDNVGQSHQVEVMTAPTNGSVSINNEGIFAYQPNGGFVGVDTFLVKVTDDQEPALSNEIQVEITVLENNLPTIFPIEDIIVEQGVSTFRVIESNDLDINQELRFSVKEQPLSGSVSINQITGAFTYTPNSDFSGDDQFEIELRDNSIINGVATKVISTTVLENDAPVISIRGDRRTLKEVTPGQSVSFFYRFEDANENQVHDVSVVNELVGGSVLITGSQIVYTAREDFLGIETIIVEVKDNGYPVKSGLVTLEVVVKNNQPPEPVAHFPDEVTFSNDYTISIDPNDIDSTIDFRYEVIEGPSFGELNQLTRDNRFRYIPRAGEYGQERIVIRVWDNGSPSMFGDVEILFNAVENVEATMADATFEFLPFSPKNFLLRCQDPDSRKNCNFEFLDTPEYGTLEKVSDRYFKYTSNVQTPVQETLRVQYTDAGYPPVSKIANITFVTIANTQPVAQEFNTTISSGRAQHLFLRYTDVDRDQDHVANIITPPSNGSLRRSYNDTTFQYTPNLGFSGLDTFTFEICDNGTPVLCSTNVANIAVTANRPPNVFASDIRLLEGKSSTIRGVANDPDNDSLSLSLLVNPVGGNVRSFRWRWNQISAIYTPNEGFVGSDNIVFRVKESNTRDELFSDLTMNIQVVENVAPEFSIANEVFVLEGEVVDFEGLLFDENDEEFNENYNVQVVAKPNYGTLELDIEQSFAEKRKFKYQSSIGFVGTDYFTVSVSDSNGYASKTSNFTIPINVIKNSVPESTAQPISVIAGDTESTQINVADPNINQSHTFTIKVQAEKGEAVVNEDGFVTYASDVGATGLDSFVITVKDSGVVSESFDLTIPVEIIGNEPPSISISDINTFEGEMNNVPFTLSDPNEGQIVSVEIYEGPSQGTSSIWENSLLYRSNLVGQTSDSIVLKVTDDANPPLETFHTVNITINENHPPSVLANPSSLSIFQSGVGSSELSYSDIDGHNVTVGIEEIGEGVKSAIITDNSLNIELVEGYVVDTFVDVYALDSLSLPKKSILRIPISIVANTVPVISLEDFSVLENLSYSTNIDIVDPDVGQTHSISIVEGTSLGSLNISDNNLHFQSNGVIGEDTITLEVRDNALPAGVSTKTINISVYENTPPTAGDYSLSFNWLDPEKNVDIVVIDPDPNQSHYISVKSSTGGYAWVSESKLYYTPSYQEVGDFEVVLEISDNANPPGVSESTVNINVQNHMPSISGPSEDSTPWGVAVEHIFQVSDLDVNQEHEIFIDTHPTNGHLDLDYQTNIATYTPFLDYSGSDSYTVSVCESVPSTFCAEQIVQIAVTEGNHAPSVNADDINLIGSKIGTTQINVTDYEFGQEHTFEVISQPDQGVLTVDENGLVTFDGTSAGDGYYYASINVTDNGTPNRSATAFINILLQSNTAPIANDIFTNGVENTSITLDADFDDPDIGQTHHLEVISSPSNGSVEMSETSFTYTPNLGFTGYENITLKVIDSAVPAGEGMFSVEIYVDQNYPPFISTSELSGLKNSSSSTVVDYSDPNGDLQELTLSIVEAPVNGTASLDGDNLTYIPNLDFVGTDFVTLSVSDNANPSLSYQKQIIINVEDGDAVPEIGFMFLEYHNNSLPFESLLFLEELVNADQISKVEIDFGDGSELITINGPIYDESLEIFNYYFSEDDFTVNIDLYDYFGQKYNYTIDTSTISLEVPVSKPFVSTNTFNLGESVTLDGSGSFSDSNDIVLQAWGIYSDFVDEWIEQPIVNFTFNNSGPVELCHLVLTSKDVINEKCIEAYVDMEPENSDFLPIVNIGGNNHFTQVGTSATLDFSNTYSINSTISSISLKKKNQYEPGLAGELNNVAFDYPGVHSVIASIVDENGLRKTVDKKVYVGDKDTIDNFDFYVLDSGGSWMNIRMAHSNALYMTPSLYWETDNDDDDGTDRPIFYLPFGQNDVRLEGQDFNNNRFEVVKTVDTDRAPFVGVITSNLNEVLPSQEFTVSFSTSSLSRSEYDLVFDFGNGDWKKMVGTESSTSYSFSSPGYYDVTVYATVHATNLTYTYDTNIYVRGVNAPSVVFDSISSDSVIPYNLLNSLSASTDDQSIVQYKWRIEGPEGEFYVVDGPNIDVQLLNVGWYEVLGFVWDNEGNVNADYYQFYLGESDPLIGKQTQKMKQDKIVPFRYRSKSSFRKVSKKVNMLNKKVK</sequence>
<evidence type="ECO:0000313" key="4">
    <source>
        <dbReference type="Proteomes" id="UP000443582"/>
    </source>
</evidence>
<protein>
    <submittedName>
        <fullName evidence="3">Tandem-95 repeat protein</fullName>
    </submittedName>
</protein>
<organism evidence="3 4">
    <name type="scientific">Halobacteriovorax vibrionivorans</name>
    <dbReference type="NCBI Taxonomy" id="2152716"/>
    <lineage>
        <taxon>Bacteria</taxon>
        <taxon>Pseudomonadati</taxon>
        <taxon>Bdellovibrionota</taxon>
        <taxon>Bacteriovoracia</taxon>
        <taxon>Bacteriovoracales</taxon>
        <taxon>Halobacteriovoraceae</taxon>
        <taxon>Halobacteriovorax</taxon>
    </lineage>
</organism>
<dbReference type="Gene3D" id="2.60.40.2810">
    <property type="match status" value="1"/>
</dbReference>
<dbReference type="InterPro" id="IPR000601">
    <property type="entry name" value="PKD_dom"/>
</dbReference>
<name>A0ABY0ICI2_9BACT</name>